<feature type="compositionally biased region" description="Basic and acidic residues" evidence="21">
    <location>
        <begin position="479"/>
        <end position="506"/>
    </location>
</feature>
<evidence type="ECO:0000256" key="8">
    <source>
        <dbReference type="ARBA" id="ARBA00022516"/>
    </source>
</evidence>
<evidence type="ECO:0000256" key="13">
    <source>
        <dbReference type="ARBA" id="ARBA00023098"/>
    </source>
</evidence>
<evidence type="ECO:0000256" key="6">
    <source>
        <dbReference type="ARBA" id="ARBA00012487"/>
    </source>
</evidence>
<dbReference type="PANTHER" id="PTHR13619:SF0">
    <property type="entry name" value="PHOSPHATIDATE CYTIDYLYLTRANSFERASE, MITOCHONDRIAL"/>
    <property type="match status" value="1"/>
</dbReference>
<dbReference type="Pfam" id="PF09139">
    <property type="entry name" value="Tam41_Mmp37"/>
    <property type="match status" value="1"/>
</dbReference>
<comment type="pathway">
    <text evidence="4">Lipid metabolism.</text>
</comment>
<keyword evidence="12" id="KW-0460">Magnesium</keyword>
<evidence type="ECO:0000256" key="17">
    <source>
        <dbReference type="ARBA" id="ARBA00023264"/>
    </source>
</evidence>
<keyword evidence="14" id="KW-0496">Mitochondrion</keyword>
<evidence type="ECO:0000313" key="23">
    <source>
        <dbReference type="EMBL" id="CAG5102484.1"/>
    </source>
</evidence>
<gene>
    <name evidence="23" type="ORF">HICCMSTLAB_LOCUS11038</name>
</gene>
<sequence length="1013" mass="117365">MMEKVISESFKKILQTFPHNMRFCFAYGSGVIKQTTDPKKNMLDLVFVVRNSESWHAENLVRNSSHYAQPLRLLGHKVISRFQENWGAKIYYNTLIKSTDDRLIKYGVISESALVEDLLDWNNLYLAGRLHKPIHILQAASENSSLQTALAQNLKNAVHAALLLLPENFTEVDFYQTIAGLSYHGDFRMTFGEDKSKISKIVVPQLANFRELYEPVLNLFDHFVDIPKLQYTPVVCHQDDSPIARIHHLNQLPRTPQKKLAKFWSKGGRTQDMEDCLRAIAHDLDCSDIVQRVLSDIVWRSSVSQSIKGIATAGLIKSVKYSGAKVIKMIKSFEFKSEFKDLRQGSQELEQNFKKILSDFQHKQVAKNEETEEIESSKEKSLSQEKKIIDQELKLKEQEIKLRDQEKKINDQEILLSKGKNQLEQEISMTTMDSDSESQDSDEGRRFRFEATRKDAHATQSAARRRKPSPFQLHRRPSREKSRERTRHDRSRSHDKDRRKDRDRHSRDRHGRSGSSSKEPVRSNKNSKEDRSRKDREDRHRDHNHKSLHKDYDKRDSRSRDFKRDRRRSRDSYDRRSDKRDRSRKYSRERDRHKKSRDNERVVEASTGNGDKNSTHGDNDRISNLSNQDCKDLNLSDFDIVSDTEGNSQSDSSLRGRNWSRDSRDRKSRLRSRSRSRSRGKSRGSKSRSRSRSKLKASPIEIVGDEIVIDSIGNDNEEEEEEDDDDLEKFNTDILLHASTSAPSLDSVNDNDNLKICTDLIDNLSDDDDNKNYSNLNIDDIEEENHGENSGEVEAPSANCYGPTLPPKSVGNPAKSVSETKNSEVKIIGPCLPDGFKKIAQDEDEAFGPSLPPTLQRVGEEKKRIGPSLPRHLMEHLEDEDDYLMEVDVEGEPDELDEEEEILGPLPADHPAIGSDRIQRQLEYRARLIKEELAEIDYREEKKREEWMTELPAKDEKEAKKNQTTVRRPFDRDMDMQVNRFDDARKKSILMKAQKLDDRFSRGKINNKERVLR</sequence>
<dbReference type="OrthoDB" id="341477at2759"/>
<evidence type="ECO:0000256" key="3">
    <source>
        <dbReference type="ARBA" id="ARBA00005119"/>
    </source>
</evidence>
<feature type="compositionally biased region" description="Basic residues" evidence="21">
    <location>
        <begin position="463"/>
        <end position="478"/>
    </location>
</feature>
<keyword evidence="17" id="KW-1208">Phospholipid metabolism</keyword>
<evidence type="ECO:0000256" key="15">
    <source>
        <dbReference type="ARBA" id="ARBA00023136"/>
    </source>
</evidence>
<evidence type="ECO:0000256" key="10">
    <source>
        <dbReference type="ARBA" id="ARBA00022695"/>
    </source>
</evidence>
<dbReference type="PANTHER" id="PTHR13619">
    <property type="entry name" value="PHOSPHATIDATE CYTIDYLYLTRANSFERASE, MITOCHONDRIAL"/>
    <property type="match status" value="1"/>
</dbReference>
<feature type="compositionally biased region" description="Basic residues" evidence="21">
    <location>
        <begin position="666"/>
        <end position="695"/>
    </location>
</feature>
<evidence type="ECO:0000256" key="11">
    <source>
        <dbReference type="ARBA" id="ARBA00022792"/>
    </source>
</evidence>
<dbReference type="EMBL" id="CAJNRD030001123">
    <property type="protein sequence ID" value="CAG5102484.1"/>
    <property type="molecule type" value="Genomic_DNA"/>
</dbReference>
<evidence type="ECO:0000256" key="1">
    <source>
        <dbReference type="ARBA" id="ARBA00001946"/>
    </source>
</evidence>
<dbReference type="InterPro" id="IPR022226">
    <property type="entry name" value="DUF3752"/>
</dbReference>
<evidence type="ECO:0000256" key="5">
    <source>
        <dbReference type="ARBA" id="ARBA00005458"/>
    </source>
</evidence>
<comment type="pathway">
    <text evidence="3">Phospholipid metabolism; CDP-diacylglycerol biosynthesis; CDP-diacylglycerol from sn-glycerol 3-phosphate: step 3/3.</text>
</comment>
<keyword evidence="20" id="KW-0175">Coiled coil</keyword>
<dbReference type="GO" id="GO:0016024">
    <property type="term" value="P:CDP-diacylglycerol biosynthetic process"/>
    <property type="evidence" value="ECO:0007669"/>
    <property type="project" value="UniProtKB-UniPathway"/>
</dbReference>
<keyword evidence="8" id="KW-0444">Lipid biosynthesis</keyword>
<name>A0A8J2MX02_COTCN</name>
<keyword evidence="24" id="KW-1185">Reference proteome</keyword>
<evidence type="ECO:0000256" key="16">
    <source>
        <dbReference type="ARBA" id="ARBA00023209"/>
    </source>
</evidence>
<dbReference type="EC" id="2.7.7.41" evidence="6"/>
<evidence type="ECO:0000256" key="20">
    <source>
        <dbReference type="SAM" id="Coils"/>
    </source>
</evidence>
<feature type="compositionally biased region" description="Polar residues" evidence="21">
    <location>
        <begin position="644"/>
        <end position="655"/>
    </location>
</feature>
<evidence type="ECO:0000256" key="18">
    <source>
        <dbReference type="ARBA" id="ARBA00029893"/>
    </source>
</evidence>
<feature type="region of interest" description="Disordered" evidence="21">
    <location>
        <begin position="943"/>
        <end position="973"/>
    </location>
</feature>
<keyword evidence="13" id="KW-0443">Lipid metabolism</keyword>
<dbReference type="UniPathway" id="UPA00557">
    <property type="reaction ID" value="UER00614"/>
</dbReference>
<feature type="compositionally biased region" description="Basic and acidic residues" evidence="21">
    <location>
        <begin position="442"/>
        <end position="457"/>
    </location>
</feature>
<reference evidence="23" key="1">
    <citation type="submission" date="2021-04" db="EMBL/GenBank/DDBJ databases">
        <authorList>
            <person name="Chebbi M.A.C M."/>
        </authorList>
    </citation>
    <scope>NUCLEOTIDE SEQUENCE</scope>
</reference>
<keyword evidence="15" id="KW-0472">Membrane</keyword>
<keyword evidence="11" id="KW-0999">Mitochondrion inner membrane</keyword>
<dbReference type="Pfam" id="PF12572">
    <property type="entry name" value="DUF3752"/>
    <property type="match status" value="1"/>
</dbReference>
<evidence type="ECO:0000256" key="19">
    <source>
        <dbReference type="ARBA" id="ARBA00031502"/>
    </source>
</evidence>
<comment type="subcellular location">
    <subcellularLocation>
        <location evidence="2">Mitochondrion inner membrane</location>
        <topology evidence="2">Peripheral membrane protein</topology>
        <orientation evidence="2">Matrix side</orientation>
    </subcellularLocation>
</comment>
<comment type="caution">
    <text evidence="23">The sequence shown here is derived from an EMBL/GenBank/DDBJ whole genome shotgun (WGS) entry which is preliminary data.</text>
</comment>
<keyword evidence="9" id="KW-0808">Transferase</keyword>
<dbReference type="GO" id="GO:0005743">
    <property type="term" value="C:mitochondrial inner membrane"/>
    <property type="evidence" value="ECO:0007669"/>
    <property type="project" value="UniProtKB-SubCell"/>
</dbReference>
<feature type="region of interest" description="Disordered" evidence="21">
    <location>
        <begin position="430"/>
        <end position="726"/>
    </location>
</feature>
<evidence type="ECO:0000256" key="2">
    <source>
        <dbReference type="ARBA" id="ARBA00004443"/>
    </source>
</evidence>
<dbReference type="Proteomes" id="UP000786811">
    <property type="component" value="Unassembled WGS sequence"/>
</dbReference>
<feature type="compositionally biased region" description="Basic and acidic residues" evidence="21">
    <location>
        <begin position="549"/>
        <end position="590"/>
    </location>
</feature>
<dbReference type="GO" id="GO:0004605">
    <property type="term" value="F:phosphatidate cytidylyltransferase activity"/>
    <property type="evidence" value="ECO:0007669"/>
    <property type="project" value="UniProtKB-EC"/>
</dbReference>
<dbReference type="InterPro" id="IPR015222">
    <property type="entry name" value="Tam41"/>
</dbReference>
<dbReference type="GO" id="GO:0032049">
    <property type="term" value="P:cardiolipin biosynthetic process"/>
    <property type="evidence" value="ECO:0007669"/>
    <property type="project" value="InterPro"/>
</dbReference>
<evidence type="ECO:0000259" key="22">
    <source>
        <dbReference type="Pfam" id="PF12572"/>
    </source>
</evidence>
<evidence type="ECO:0000256" key="14">
    <source>
        <dbReference type="ARBA" id="ARBA00023128"/>
    </source>
</evidence>
<proteinExistence type="inferred from homology"/>
<feature type="domain" description="DUF3752" evidence="22">
    <location>
        <begin position="930"/>
        <end position="1001"/>
    </location>
</feature>
<comment type="cofactor">
    <cofactor evidence="1">
        <name>Mg(2+)</name>
        <dbReference type="ChEBI" id="CHEBI:18420"/>
    </cofactor>
</comment>
<evidence type="ECO:0000313" key="24">
    <source>
        <dbReference type="Proteomes" id="UP000786811"/>
    </source>
</evidence>
<evidence type="ECO:0000256" key="9">
    <source>
        <dbReference type="ARBA" id="ARBA00022679"/>
    </source>
</evidence>
<organism evidence="23 24">
    <name type="scientific">Cotesia congregata</name>
    <name type="common">Parasitoid wasp</name>
    <name type="synonym">Apanteles congregatus</name>
    <dbReference type="NCBI Taxonomy" id="51543"/>
    <lineage>
        <taxon>Eukaryota</taxon>
        <taxon>Metazoa</taxon>
        <taxon>Ecdysozoa</taxon>
        <taxon>Arthropoda</taxon>
        <taxon>Hexapoda</taxon>
        <taxon>Insecta</taxon>
        <taxon>Pterygota</taxon>
        <taxon>Neoptera</taxon>
        <taxon>Endopterygota</taxon>
        <taxon>Hymenoptera</taxon>
        <taxon>Apocrita</taxon>
        <taxon>Ichneumonoidea</taxon>
        <taxon>Braconidae</taxon>
        <taxon>Microgastrinae</taxon>
        <taxon>Cotesia</taxon>
    </lineage>
</organism>
<keyword evidence="16" id="KW-0594">Phospholipid biosynthesis</keyword>
<accession>A0A8J2MX02</accession>
<feature type="compositionally biased region" description="Basic and acidic residues" evidence="21">
    <location>
        <begin position="943"/>
        <end position="961"/>
    </location>
</feature>
<evidence type="ECO:0000256" key="4">
    <source>
        <dbReference type="ARBA" id="ARBA00005189"/>
    </source>
</evidence>
<evidence type="ECO:0000256" key="7">
    <source>
        <dbReference type="ARBA" id="ARBA00018337"/>
    </source>
</evidence>
<feature type="region of interest" description="Disordered" evidence="21">
    <location>
        <begin position="783"/>
        <end position="821"/>
    </location>
</feature>
<evidence type="ECO:0000256" key="21">
    <source>
        <dbReference type="SAM" id="MobiDB-lite"/>
    </source>
</evidence>
<evidence type="ECO:0000256" key="12">
    <source>
        <dbReference type="ARBA" id="ARBA00022842"/>
    </source>
</evidence>
<keyword evidence="10" id="KW-0548">Nucleotidyltransferase</keyword>
<feature type="compositionally biased region" description="Acidic residues" evidence="21">
    <location>
        <begin position="715"/>
        <end position="726"/>
    </location>
</feature>
<comment type="similarity">
    <text evidence="5">Belongs to the TAM41 family.</text>
</comment>
<protein>
    <recommendedName>
        <fullName evidence="7">Phosphatidate cytidylyltransferase, mitochondrial</fullName>
        <ecNumber evidence="6">2.7.7.41</ecNumber>
    </recommendedName>
    <alternativeName>
        <fullName evidence="18">CDP-diacylglycerol synthase</fullName>
    </alternativeName>
    <alternativeName>
        <fullName evidence="19">Mitochondrial translocator assembly and maintenance protein 41 homolog</fullName>
    </alternativeName>
</protein>
<feature type="coiled-coil region" evidence="20">
    <location>
        <begin position="379"/>
        <end position="422"/>
    </location>
</feature>
<feature type="compositionally biased region" description="Basic and acidic residues" evidence="21">
    <location>
        <begin position="519"/>
        <end position="541"/>
    </location>
</feature>
<dbReference type="AlphaFoldDB" id="A0A8J2MX02"/>